<feature type="compositionally biased region" description="Polar residues" evidence="1">
    <location>
        <begin position="14"/>
        <end position="25"/>
    </location>
</feature>
<feature type="region of interest" description="Disordered" evidence="1">
    <location>
        <begin position="1"/>
        <end position="25"/>
    </location>
</feature>
<evidence type="ECO:0000313" key="2">
    <source>
        <dbReference type="EMBL" id="KRO62304.1"/>
    </source>
</evidence>
<dbReference type="Proteomes" id="UP000051269">
    <property type="component" value="Unassembled WGS sequence"/>
</dbReference>
<proteinExistence type="predicted"/>
<dbReference type="AlphaFoldDB" id="A0A0R2RN99"/>
<organism evidence="2 3">
    <name type="scientific">Verrucomicrobia subdivision 6 bacterium BACL9 MAG-120507-bin52</name>
    <dbReference type="NCBI Taxonomy" id="1655590"/>
    <lineage>
        <taxon>Bacteria</taxon>
        <taxon>Pseudomonadati</taxon>
        <taxon>Verrucomicrobiota</taxon>
        <taxon>Verrucomicrobiia</taxon>
        <taxon>Verrucomicrobiales</taxon>
        <taxon>Verrucomicrobia subdivision 6</taxon>
    </lineage>
</organism>
<feature type="compositionally biased region" description="Basic and acidic residues" evidence="1">
    <location>
        <begin position="1"/>
        <end position="10"/>
    </location>
</feature>
<accession>A0A0R2RN99</accession>
<dbReference type="EMBL" id="LIBO01000098">
    <property type="protein sequence ID" value="KRO62304.1"/>
    <property type="molecule type" value="Genomic_DNA"/>
</dbReference>
<sequence>MVEGVVERVGGRSWQPSSNPSKKACQVGSTLEGSVFQASCSSSRKAVLPGWPKRPRAGEGEEDVRFGLSRSSVARAGSLPDKGDVGEAIGTIFP</sequence>
<feature type="region of interest" description="Disordered" evidence="1">
    <location>
        <begin position="75"/>
        <end position="94"/>
    </location>
</feature>
<name>A0A0R2RN99_9BACT</name>
<protein>
    <submittedName>
        <fullName evidence="2">Uncharacterized protein</fullName>
    </submittedName>
</protein>
<evidence type="ECO:0000256" key="1">
    <source>
        <dbReference type="SAM" id="MobiDB-lite"/>
    </source>
</evidence>
<comment type="caution">
    <text evidence="2">The sequence shown here is derived from an EMBL/GenBank/DDBJ whole genome shotgun (WGS) entry which is preliminary data.</text>
</comment>
<evidence type="ECO:0000313" key="3">
    <source>
        <dbReference type="Proteomes" id="UP000051269"/>
    </source>
</evidence>
<reference evidence="2 3" key="1">
    <citation type="submission" date="2015-10" db="EMBL/GenBank/DDBJ databases">
        <title>Metagenome-Assembled Genomes uncover a global brackish microbiome.</title>
        <authorList>
            <person name="Hugerth L.W."/>
            <person name="Larsson J."/>
            <person name="Alneberg J."/>
            <person name="Lindh M.V."/>
            <person name="Legrand C."/>
            <person name="Pinhassi J."/>
            <person name="Andersson A.F."/>
        </authorList>
    </citation>
    <scope>NUCLEOTIDE SEQUENCE [LARGE SCALE GENOMIC DNA]</scope>
    <source>
        <strain evidence="2">BACL18 MAG-120507-bin52</strain>
    </source>
</reference>
<gene>
    <name evidence="2" type="ORF">ABR82_00815</name>
</gene>